<keyword evidence="3" id="KW-0328">Glycosyltransferase</keyword>
<evidence type="ECO:0000259" key="5">
    <source>
        <dbReference type="Pfam" id="PF17994"/>
    </source>
</evidence>
<protein>
    <submittedName>
        <fullName evidence="7">Glycosyltransferase</fullName>
    </submittedName>
</protein>
<comment type="pathway">
    <text evidence="1">Cell wall biogenesis; cell wall polysaccharide biosynthesis.</text>
</comment>
<dbReference type="Pfam" id="PF13641">
    <property type="entry name" value="Glyco_tranf_2_3"/>
    <property type="match status" value="1"/>
</dbReference>
<dbReference type="PANTHER" id="PTHR43179">
    <property type="entry name" value="RHAMNOSYLTRANSFERASE WBBL"/>
    <property type="match status" value="1"/>
</dbReference>
<feature type="domain" description="Galactofuranosyltransferase GlfT2 N-terminal" evidence="5">
    <location>
        <begin position="64"/>
        <end position="178"/>
    </location>
</feature>
<name>A0ABP9SVB9_9MICC</name>
<dbReference type="Gene3D" id="3.90.550.60">
    <property type="match status" value="1"/>
</dbReference>
<dbReference type="Pfam" id="PF17994">
    <property type="entry name" value="Glft2_N"/>
    <property type="match status" value="1"/>
</dbReference>
<evidence type="ECO:0000259" key="6">
    <source>
        <dbReference type="Pfam" id="PF19320"/>
    </source>
</evidence>
<evidence type="ECO:0000313" key="8">
    <source>
        <dbReference type="Proteomes" id="UP001500200"/>
    </source>
</evidence>
<proteinExistence type="inferred from homology"/>
<keyword evidence="8" id="KW-1185">Reference proteome</keyword>
<feature type="domain" description="Galactofuranosyltransferase-2 C-terminal" evidence="6">
    <location>
        <begin position="458"/>
        <end position="653"/>
    </location>
</feature>
<dbReference type="PANTHER" id="PTHR43179:SF12">
    <property type="entry name" value="GALACTOFURANOSYLTRANSFERASE GLFT2"/>
    <property type="match status" value="1"/>
</dbReference>
<reference evidence="8" key="1">
    <citation type="journal article" date="2019" name="Int. J. Syst. Evol. Microbiol.">
        <title>The Global Catalogue of Microorganisms (GCM) 10K type strain sequencing project: providing services to taxonomists for standard genome sequencing and annotation.</title>
        <authorList>
            <consortium name="The Broad Institute Genomics Platform"/>
            <consortium name="The Broad Institute Genome Sequencing Center for Infectious Disease"/>
            <person name="Wu L."/>
            <person name="Ma J."/>
        </authorList>
    </citation>
    <scope>NUCLEOTIDE SEQUENCE [LARGE SCALE GENOMIC DNA]</scope>
    <source>
        <strain evidence="8">JCM 18514</strain>
    </source>
</reference>
<keyword evidence="4" id="KW-0808">Transferase</keyword>
<dbReference type="EMBL" id="BAABKK010000035">
    <property type="protein sequence ID" value="GAA5201357.1"/>
    <property type="molecule type" value="Genomic_DNA"/>
</dbReference>
<dbReference type="InterPro" id="IPR045699">
    <property type="entry name" value="GlfT2_C"/>
</dbReference>
<evidence type="ECO:0000256" key="3">
    <source>
        <dbReference type="ARBA" id="ARBA00022676"/>
    </source>
</evidence>
<dbReference type="Proteomes" id="UP001500200">
    <property type="component" value="Unassembled WGS sequence"/>
</dbReference>
<comment type="caution">
    <text evidence="7">The sequence shown here is derived from an EMBL/GenBank/DDBJ whole genome shotgun (WGS) entry which is preliminary data.</text>
</comment>
<evidence type="ECO:0000313" key="7">
    <source>
        <dbReference type="EMBL" id="GAA5201357.1"/>
    </source>
</evidence>
<dbReference type="RefSeq" id="WP_345452991.1">
    <property type="nucleotide sequence ID" value="NZ_BAABKK010000035.1"/>
</dbReference>
<dbReference type="InterPro" id="IPR029044">
    <property type="entry name" value="Nucleotide-diphossugar_trans"/>
</dbReference>
<dbReference type="Pfam" id="PF19320">
    <property type="entry name" value="GlfT2_domain3"/>
    <property type="match status" value="1"/>
</dbReference>
<organism evidence="7 8">
    <name type="scientific">Arthrobacter gyeryongensis</name>
    <dbReference type="NCBI Taxonomy" id="1650592"/>
    <lineage>
        <taxon>Bacteria</taxon>
        <taxon>Bacillati</taxon>
        <taxon>Actinomycetota</taxon>
        <taxon>Actinomycetes</taxon>
        <taxon>Micrococcales</taxon>
        <taxon>Micrococcaceae</taxon>
        <taxon>Arthrobacter</taxon>
    </lineage>
</organism>
<comment type="similarity">
    <text evidence="2">Belongs to the glycosyltransferase 2 family.</text>
</comment>
<evidence type="ECO:0000256" key="2">
    <source>
        <dbReference type="ARBA" id="ARBA00006739"/>
    </source>
</evidence>
<sequence length="656" mass="73618">MSPTTTAELQRVVFPSPGELDAVELYVDAGSSVGTQLVEDDGLYRQPKLPENKLHLVGSSPLEAHHEDFLSRTSAKVRAGQHVSFGTYFNAFPASYWRRWTAVRSVQLHVRTEGSGTVLVYRSNARGMPQRLNSIHVEGYNELELELSLETFGDGGWYWFELVAGASELTLLGAEWATRESPRIPAGEVATVQITTMNKPDFCIANARILGGSSKALESVKEVLIVDQGTNKVSAAEGFNDVKDLLGRKLRIVDQANLGGAGGFSRGMAEAVQNDSSFVVLLDDDVVVEPDSIERLITFARFSKKPTIVGGHMFDLYSRTTLHTFGEVVDPYRLSWVSPDDALEYRHDFRHRNLRQTPWMHRRVDVDFNGWWMCLIPTDIIREIGLSLPVFIKWDDAEYSLRAKQAGYATVSLPGAALWHVSWIDKDDSLGWQAYFHERNRLIAALLHSPFPKGGRVLRESFQNNVKHLISMQYFAQEARIMAMRDVLRGPGSLHAELASKLAEVNELRSRHTEAQIKSDVDEFPAVGLNGGGRGGAAGMPPKKDLVKWAAKTVLRQIFKKPDPSSLERPQAHLAHRENRWWRLSSFDSVLVSNAEGTGVSWYRRDPKRLRSQMLEAAKLQSELYRRWDQLSAEYKAALPEITSLESWKATFDVSG</sequence>
<evidence type="ECO:0000256" key="1">
    <source>
        <dbReference type="ARBA" id="ARBA00004776"/>
    </source>
</evidence>
<dbReference type="SUPFAM" id="SSF53448">
    <property type="entry name" value="Nucleotide-diphospho-sugar transferases"/>
    <property type="match status" value="1"/>
</dbReference>
<evidence type="ECO:0000256" key="4">
    <source>
        <dbReference type="ARBA" id="ARBA00022679"/>
    </source>
</evidence>
<accession>A0ABP9SVB9</accession>
<gene>
    <name evidence="7" type="ORF">GCM10023346_45570</name>
</gene>
<dbReference type="InterPro" id="IPR040492">
    <property type="entry name" value="GlfT2_N"/>
</dbReference>